<sequence length="118" mass="13659">MRENDIRYFKHMLEERRAQILKNISGSSKELDELHRNHDVMDEGDFASVSTDNMINEEILSAQQRELEEIDEALAKIQHGTFGVCEMCEEPIGMQRLKVKPFAKYCITCRQIAEKSPA</sequence>
<reference evidence="6 7" key="1">
    <citation type="submission" date="2023-03" db="EMBL/GenBank/DDBJ databases">
        <title>Description of Hydrogenimonas sp. ISO32.</title>
        <authorList>
            <person name="Mino S."/>
            <person name="Fukazawa S."/>
            <person name="Sawabe T."/>
        </authorList>
    </citation>
    <scope>NUCLEOTIDE SEQUENCE [LARGE SCALE GENOMIC DNA]</scope>
    <source>
        <strain evidence="6 7">ISO32</strain>
    </source>
</reference>
<feature type="domain" description="Zinc finger DksA/TraR C4-type" evidence="5">
    <location>
        <begin position="80"/>
        <end position="115"/>
    </location>
</feature>
<evidence type="ECO:0000313" key="6">
    <source>
        <dbReference type="EMBL" id="BDY12319.1"/>
    </source>
</evidence>
<dbReference type="InterPro" id="IPR000962">
    <property type="entry name" value="Znf_DskA_TraR"/>
</dbReference>
<proteinExistence type="predicted"/>
<evidence type="ECO:0000313" key="7">
    <source>
        <dbReference type="Proteomes" id="UP001321445"/>
    </source>
</evidence>
<feature type="zinc finger region" description="dksA C4-type" evidence="4">
    <location>
        <begin position="85"/>
        <end position="109"/>
    </location>
</feature>
<evidence type="ECO:0000259" key="5">
    <source>
        <dbReference type="Pfam" id="PF01258"/>
    </source>
</evidence>
<dbReference type="Gene3D" id="1.20.120.910">
    <property type="entry name" value="DksA, coiled-coil domain"/>
    <property type="match status" value="1"/>
</dbReference>
<dbReference type="SUPFAM" id="SSF57716">
    <property type="entry name" value="Glucocorticoid receptor-like (DNA-binding domain)"/>
    <property type="match status" value="1"/>
</dbReference>
<accession>A0ABM8FLQ6</accession>
<evidence type="ECO:0000256" key="4">
    <source>
        <dbReference type="PROSITE-ProRule" id="PRU00510"/>
    </source>
</evidence>
<protein>
    <submittedName>
        <fullName evidence="6">Molecular chaperone DnaK suppressor DksA</fullName>
    </submittedName>
</protein>
<keyword evidence="7" id="KW-1185">Reference proteome</keyword>
<dbReference type="RefSeq" id="WP_286337522.1">
    <property type="nucleotide sequence ID" value="NZ_AP027370.1"/>
</dbReference>
<name>A0ABM8FLQ6_9BACT</name>
<evidence type="ECO:0000256" key="2">
    <source>
        <dbReference type="ARBA" id="ARBA00022771"/>
    </source>
</evidence>
<gene>
    <name evidence="6" type="ORF">HCR_06310</name>
</gene>
<dbReference type="PROSITE" id="PS51128">
    <property type="entry name" value="ZF_DKSA_2"/>
    <property type="match status" value="1"/>
</dbReference>
<evidence type="ECO:0000256" key="1">
    <source>
        <dbReference type="ARBA" id="ARBA00022723"/>
    </source>
</evidence>
<dbReference type="InterPro" id="IPR020458">
    <property type="entry name" value="Znf_DskA_TraR_CS"/>
</dbReference>
<dbReference type="EMBL" id="AP027370">
    <property type="protein sequence ID" value="BDY12319.1"/>
    <property type="molecule type" value="Genomic_DNA"/>
</dbReference>
<dbReference type="Pfam" id="PF01258">
    <property type="entry name" value="zf-dskA_traR"/>
    <property type="match status" value="1"/>
</dbReference>
<dbReference type="SUPFAM" id="SSF109635">
    <property type="entry name" value="DnaK suppressor protein DksA, alpha-hairpin domain"/>
    <property type="match status" value="1"/>
</dbReference>
<dbReference type="PROSITE" id="PS01102">
    <property type="entry name" value="ZF_DKSA_1"/>
    <property type="match status" value="1"/>
</dbReference>
<organism evidence="6 7">
    <name type="scientific">Hydrogenimonas cancrithermarum</name>
    <dbReference type="NCBI Taxonomy" id="2993563"/>
    <lineage>
        <taxon>Bacteria</taxon>
        <taxon>Pseudomonadati</taxon>
        <taxon>Campylobacterota</taxon>
        <taxon>Epsilonproteobacteria</taxon>
        <taxon>Campylobacterales</taxon>
        <taxon>Hydrogenimonadaceae</taxon>
        <taxon>Hydrogenimonas</taxon>
    </lineage>
</organism>
<evidence type="ECO:0000256" key="3">
    <source>
        <dbReference type="ARBA" id="ARBA00022833"/>
    </source>
</evidence>
<dbReference type="InterPro" id="IPR037187">
    <property type="entry name" value="DnaK_N"/>
</dbReference>
<dbReference type="NCBIfam" id="NF033459">
    <property type="entry name" value="DksA_like"/>
    <property type="match status" value="1"/>
</dbReference>
<dbReference type="PANTHER" id="PTHR33823">
    <property type="entry name" value="RNA POLYMERASE-BINDING TRANSCRIPTION FACTOR DKSA-RELATED"/>
    <property type="match status" value="1"/>
</dbReference>
<keyword evidence="2" id="KW-0863">Zinc-finger</keyword>
<dbReference type="Proteomes" id="UP001321445">
    <property type="component" value="Chromosome"/>
</dbReference>
<keyword evidence="1" id="KW-0479">Metal-binding</keyword>
<keyword evidence="3" id="KW-0862">Zinc</keyword>
<dbReference type="PANTHER" id="PTHR33823:SF4">
    <property type="entry name" value="GENERAL STRESS PROTEIN 16O"/>
    <property type="match status" value="1"/>
</dbReference>